<evidence type="ECO:0000256" key="1">
    <source>
        <dbReference type="SAM" id="MobiDB-lite"/>
    </source>
</evidence>
<accession>A0A1H9X8V9</accession>
<evidence type="ECO:0000313" key="2">
    <source>
        <dbReference type="EMBL" id="SES42509.1"/>
    </source>
</evidence>
<gene>
    <name evidence="2" type="ORF">SAMN04487818_113149</name>
</gene>
<dbReference type="Proteomes" id="UP000199051">
    <property type="component" value="Unassembled WGS sequence"/>
</dbReference>
<feature type="compositionally biased region" description="Low complexity" evidence="1">
    <location>
        <begin position="10"/>
        <end position="20"/>
    </location>
</feature>
<evidence type="ECO:0000313" key="3">
    <source>
        <dbReference type="Proteomes" id="UP000199051"/>
    </source>
</evidence>
<name>A0A1H9X8V9_9PSEU</name>
<protein>
    <submittedName>
        <fullName evidence="2">Uncharacterized protein</fullName>
    </submittedName>
</protein>
<dbReference type="RefSeq" id="WP_092784971.1">
    <property type="nucleotide sequence ID" value="NZ_FOGI01000013.1"/>
</dbReference>
<dbReference type="EMBL" id="FOGI01000013">
    <property type="protein sequence ID" value="SES42509.1"/>
    <property type="molecule type" value="Genomic_DNA"/>
</dbReference>
<feature type="region of interest" description="Disordered" evidence="1">
    <location>
        <begin position="1"/>
        <end position="20"/>
    </location>
</feature>
<proteinExistence type="predicted"/>
<sequence length="88" mass="9064">MPPSPRCDAGRGTPRRPATPTAYTKGLIAYFGGVESSKGDSGASFYAYHPDGTGILIRGVHIGHSGTTMFAHRWSTAAGRLGAATAVS</sequence>
<dbReference type="AlphaFoldDB" id="A0A1H9X8V9"/>
<reference evidence="3" key="1">
    <citation type="submission" date="2016-10" db="EMBL/GenBank/DDBJ databases">
        <authorList>
            <person name="Varghese N."/>
            <person name="Submissions S."/>
        </authorList>
    </citation>
    <scope>NUCLEOTIDE SEQUENCE [LARGE SCALE GENOMIC DNA]</scope>
    <source>
        <strain evidence="3">DSM 44260</strain>
    </source>
</reference>
<organism evidence="2 3">
    <name type="scientific">Actinokineospora terrae</name>
    <dbReference type="NCBI Taxonomy" id="155974"/>
    <lineage>
        <taxon>Bacteria</taxon>
        <taxon>Bacillati</taxon>
        <taxon>Actinomycetota</taxon>
        <taxon>Actinomycetes</taxon>
        <taxon>Pseudonocardiales</taxon>
        <taxon>Pseudonocardiaceae</taxon>
        <taxon>Actinokineospora</taxon>
    </lineage>
</organism>
<keyword evidence="3" id="KW-1185">Reference proteome</keyword>